<dbReference type="AlphaFoldDB" id="A0A5J9T9S4"/>
<proteinExistence type="predicted"/>
<evidence type="ECO:0000313" key="3">
    <source>
        <dbReference type="Proteomes" id="UP000324897"/>
    </source>
</evidence>
<organism evidence="2 3">
    <name type="scientific">Eragrostis curvula</name>
    <name type="common">weeping love grass</name>
    <dbReference type="NCBI Taxonomy" id="38414"/>
    <lineage>
        <taxon>Eukaryota</taxon>
        <taxon>Viridiplantae</taxon>
        <taxon>Streptophyta</taxon>
        <taxon>Embryophyta</taxon>
        <taxon>Tracheophyta</taxon>
        <taxon>Spermatophyta</taxon>
        <taxon>Magnoliopsida</taxon>
        <taxon>Liliopsida</taxon>
        <taxon>Poales</taxon>
        <taxon>Poaceae</taxon>
        <taxon>PACMAD clade</taxon>
        <taxon>Chloridoideae</taxon>
        <taxon>Eragrostideae</taxon>
        <taxon>Eragrostidinae</taxon>
        <taxon>Eragrostis</taxon>
    </lineage>
</organism>
<sequence length="94" mass="10666">MERGTRPRSRTPRAGARRNSVRRNQIRMTHTAAASRRGGRSNLGFRFHRPAAELENHTEKTAALYEMFQKPQVKVPSGVRSTSELCSTESEEPE</sequence>
<accession>A0A5J9T9S4</accession>
<dbReference type="Gramene" id="TVU08079">
    <property type="protein sequence ID" value="TVU08079"/>
    <property type="gene ID" value="EJB05_41464"/>
</dbReference>
<evidence type="ECO:0000256" key="1">
    <source>
        <dbReference type="SAM" id="MobiDB-lite"/>
    </source>
</evidence>
<keyword evidence="3" id="KW-1185">Reference proteome</keyword>
<dbReference type="EMBL" id="RWGY01000039">
    <property type="protein sequence ID" value="TVU08079.1"/>
    <property type="molecule type" value="Genomic_DNA"/>
</dbReference>
<evidence type="ECO:0000313" key="2">
    <source>
        <dbReference type="EMBL" id="TVU08079.1"/>
    </source>
</evidence>
<name>A0A5J9T9S4_9POAL</name>
<feature type="region of interest" description="Disordered" evidence="1">
    <location>
        <begin position="73"/>
        <end position="94"/>
    </location>
</feature>
<gene>
    <name evidence="2" type="ORF">EJB05_41464</name>
</gene>
<feature type="region of interest" description="Disordered" evidence="1">
    <location>
        <begin position="1"/>
        <end position="43"/>
    </location>
</feature>
<comment type="caution">
    <text evidence="2">The sequence shown here is derived from an EMBL/GenBank/DDBJ whole genome shotgun (WGS) entry which is preliminary data.</text>
</comment>
<protein>
    <submittedName>
        <fullName evidence="2">Uncharacterized protein</fullName>
    </submittedName>
</protein>
<reference evidence="2 3" key="1">
    <citation type="journal article" date="2019" name="Sci. Rep.">
        <title>A high-quality genome of Eragrostis curvula grass provides insights into Poaceae evolution and supports new strategies to enhance forage quality.</title>
        <authorList>
            <person name="Carballo J."/>
            <person name="Santos B.A.C.M."/>
            <person name="Zappacosta D."/>
            <person name="Garbus I."/>
            <person name="Selva J.P."/>
            <person name="Gallo C.A."/>
            <person name="Diaz A."/>
            <person name="Albertini E."/>
            <person name="Caccamo M."/>
            <person name="Echenique V."/>
        </authorList>
    </citation>
    <scope>NUCLEOTIDE SEQUENCE [LARGE SCALE GENOMIC DNA]</scope>
    <source>
        <strain evidence="3">cv. Victoria</strain>
        <tissue evidence="2">Leaf</tissue>
    </source>
</reference>
<dbReference type="Proteomes" id="UP000324897">
    <property type="component" value="Chromosome 3"/>
</dbReference>
<feature type="compositionally biased region" description="Basic residues" evidence="1">
    <location>
        <begin position="1"/>
        <end position="25"/>
    </location>
</feature>